<dbReference type="PANTHER" id="PTHR12370">
    <property type="entry name" value="PHOSPHOLIPASE B-RELATED"/>
    <property type="match status" value="1"/>
</dbReference>
<dbReference type="Pfam" id="PF04916">
    <property type="entry name" value="Phospholip_B"/>
    <property type="match status" value="1"/>
</dbReference>
<evidence type="ECO:0000256" key="4">
    <source>
        <dbReference type="ARBA" id="ARBA00022963"/>
    </source>
</evidence>
<dbReference type="OMA" id="YQEGYWA"/>
<dbReference type="GO" id="GO:0004620">
    <property type="term" value="F:phospholipase activity"/>
    <property type="evidence" value="ECO:0007669"/>
    <property type="project" value="InterPro"/>
</dbReference>
<comment type="similarity">
    <text evidence="1 7">Belongs to the phospholipase B-like family.</text>
</comment>
<evidence type="ECO:0000256" key="5">
    <source>
        <dbReference type="ARBA" id="ARBA00023098"/>
    </source>
</evidence>
<gene>
    <name evidence="8" type="ORF">M0811_00660</name>
</gene>
<protein>
    <recommendedName>
        <fullName evidence="7">Phospholipase B-like</fullName>
        <ecNumber evidence="7">3.1.1.-</ecNumber>
    </recommendedName>
</protein>
<accession>A0A9Q0LJL4</accession>
<comment type="function">
    <text evidence="7">Putative phospholipase.</text>
</comment>
<evidence type="ECO:0000256" key="3">
    <source>
        <dbReference type="ARBA" id="ARBA00022801"/>
    </source>
</evidence>
<keyword evidence="5 7" id="KW-0443">Lipid metabolism</keyword>
<feature type="chain" id="PRO_5040535721" description="Phospholipase B-like" evidence="7">
    <location>
        <begin position="21"/>
        <end position="550"/>
    </location>
</feature>
<feature type="signal peptide" evidence="7">
    <location>
        <begin position="1"/>
        <end position="20"/>
    </location>
</feature>
<dbReference type="PANTHER" id="PTHR12370:SF3">
    <property type="entry name" value="PHOSPHOLIPASE B-LIKE 2-RELATED"/>
    <property type="match status" value="1"/>
</dbReference>
<dbReference type="AlphaFoldDB" id="A0A9Q0LJL4"/>
<dbReference type="EMBL" id="JAPDFW010000070">
    <property type="protein sequence ID" value="KAJ5074032.1"/>
    <property type="molecule type" value="Genomic_DNA"/>
</dbReference>
<dbReference type="Proteomes" id="UP001149090">
    <property type="component" value="Unassembled WGS sequence"/>
</dbReference>
<keyword evidence="4 7" id="KW-0442">Lipid degradation</keyword>
<dbReference type="GO" id="GO:0005576">
    <property type="term" value="C:extracellular region"/>
    <property type="evidence" value="ECO:0007669"/>
    <property type="project" value="TreeGrafter"/>
</dbReference>
<dbReference type="EC" id="3.1.1.-" evidence="7"/>
<keyword evidence="9" id="KW-1185">Reference proteome</keyword>
<evidence type="ECO:0000313" key="8">
    <source>
        <dbReference type="EMBL" id="KAJ5074032.1"/>
    </source>
</evidence>
<organism evidence="8 9">
    <name type="scientific">Anaeramoeba ignava</name>
    <name type="common">Anaerobic marine amoeba</name>
    <dbReference type="NCBI Taxonomy" id="1746090"/>
    <lineage>
        <taxon>Eukaryota</taxon>
        <taxon>Metamonada</taxon>
        <taxon>Anaeramoebidae</taxon>
        <taxon>Anaeramoeba</taxon>
    </lineage>
</organism>
<evidence type="ECO:0000256" key="7">
    <source>
        <dbReference type="RuleBase" id="RU364138"/>
    </source>
</evidence>
<keyword evidence="3 7" id="KW-0378">Hydrolase</keyword>
<evidence type="ECO:0000256" key="6">
    <source>
        <dbReference type="ARBA" id="ARBA00023180"/>
    </source>
</evidence>
<proteinExistence type="inferred from homology"/>
<dbReference type="OrthoDB" id="419508at2759"/>
<reference evidence="8" key="1">
    <citation type="submission" date="2022-10" db="EMBL/GenBank/DDBJ databases">
        <title>Novel sulphate-reducing endosymbionts in the free-living metamonad Anaeramoeba.</title>
        <authorList>
            <person name="Jerlstrom-Hultqvist J."/>
            <person name="Cepicka I."/>
            <person name="Gallot-Lavallee L."/>
            <person name="Salas-Leiva D."/>
            <person name="Curtis B.A."/>
            <person name="Zahonova K."/>
            <person name="Pipaliya S."/>
            <person name="Dacks J."/>
            <person name="Roger A.J."/>
        </authorList>
    </citation>
    <scope>NUCLEOTIDE SEQUENCE</scope>
    <source>
        <strain evidence="8">BMAN</strain>
    </source>
</reference>
<sequence>MKDLIQIIIFTLFCFSFINSQKATVYYQNGQYSLIKGSYDFNGAAWGSYNDSLDLIGWGQLNVYTNPSYPDSVQMHAAGYLEGALTHSRIFQHRHNIFDWMLNHYAPNKIWSPSLYKFLEDNLNYTKNNIKKYAAEDPYWQATGYILDQFEGLVEGYQKYYDSGEKLTELDLFMYNSAGDLLDLATAASPETRPKIEEMTEDEIMMRHFGFDHCTGFIKLADNYSDIFVAQDAWFTLGSMNRIFKHYEFNLNDPFIKCHKLSFSSYPGLLFSFDDHYILDTGLAALETTFDIFNMSLYDLVQPKCILEWMRVRIAHSMADTAPDWALIFSRENSGSYNNQWLILDYKQFTPGTKPKENTLWCLEQVPGMIVSDDITDTLINQTYVPSYNIPSFEIIFNITGYPAMVKEYGDFWSYVNCSRAKIFRRNSSEIQTLEDMKKIMRYNQWKTDPLSLYDPGNAPCSRYDLKPLNTSRREAFGGLDSKIVSYESAQNMTVYAISSPTYDDQPVFKFSTCPFIFEHVGLPDTYDFPWQTFEWVDDQKPKKQNKKEL</sequence>
<keyword evidence="2 7" id="KW-0732">Signal</keyword>
<dbReference type="GO" id="GO:0009395">
    <property type="term" value="P:phospholipid catabolic process"/>
    <property type="evidence" value="ECO:0007669"/>
    <property type="project" value="TreeGrafter"/>
</dbReference>
<evidence type="ECO:0000256" key="2">
    <source>
        <dbReference type="ARBA" id="ARBA00022729"/>
    </source>
</evidence>
<dbReference type="Gene3D" id="3.60.60.30">
    <property type="match status" value="1"/>
</dbReference>
<comment type="caution">
    <text evidence="8">The sequence shown here is derived from an EMBL/GenBank/DDBJ whole genome shotgun (WGS) entry which is preliminary data.</text>
</comment>
<name>A0A9Q0LJL4_ANAIG</name>
<evidence type="ECO:0000256" key="1">
    <source>
        <dbReference type="ARBA" id="ARBA00007835"/>
    </source>
</evidence>
<evidence type="ECO:0000313" key="9">
    <source>
        <dbReference type="Proteomes" id="UP001149090"/>
    </source>
</evidence>
<dbReference type="InterPro" id="IPR007000">
    <property type="entry name" value="PLipase_B-like"/>
</dbReference>
<keyword evidence="6" id="KW-0325">Glycoprotein</keyword>